<name>A0ABX5M4X8_9GAMM</name>
<accession>A0ABX5M4X8</accession>
<dbReference type="SUPFAM" id="SSF53335">
    <property type="entry name" value="S-adenosyl-L-methionine-dependent methyltransferases"/>
    <property type="match status" value="1"/>
</dbReference>
<proteinExistence type="predicted"/>
<evidence type="ECO:0000313" key="2">
    <source>
        <dbReference type="Proteomes" id="UP000248090"/>
    </source>
</evidence>
<gene>
    <name evidence="1" type="ORF">WH50_00605</name>
</gene>
<evidence type="ECO:0000313" key="1">
    <source>
        <dbReference type="EMBL" id="PXF33065.1"/>
    </source>
</evidence>
<protein>
    <recommendedName>
        <fullName evidence="3">Class I SAM-dependent methyltransferase</fullName>
    </recommendedName>
</protein>
<dbReference type="EMBL" id="LAPT01000002">
    <property type="protein sequence ID" value="PXF33065.1"/>
    <property type="molecule type" value="Genomic_DNA"/>
</dbReference>
<comment type="caution">
    <text evidence="1">The sequence shown here is derived from an EMBL/GenBank/DDBJ whole genome shotgun (WGS) entry which is preliminary data.</text>
</comment>
<sequence length="323" mass="35524">MNQRAKASVAIPTMTFLGVDRPAAIKDTLLLGMTDRSYLPKAEDPRSDWVASVAAPSFRLLARQGIRVENFCTIGTGTGLDALAAIEIFRPGKVGITDIHADVIEQAQHNILENTLPDYPLHLLAGTGDLLSPMTRSDVSFDLIYENLPNIPADEELRLEEGQNSSTFIASREEALPAFVSQYLISLHYLAIEQAYPMLNHGGRVLSSIGARIPLDIILKLSRSLGYDSSLLLYTWKVQSEPEDVIGGYAAWEKQGLGPFRFYPVKALHNAFGPRAYVDGTDDARDIDHYLSYYELSAVEAYEALRAGQSIGHTVAMLESVKP</sequence>
<organism evidence="1 2">
    <name type="scientific">Pokkaliibacter plantistimulans</name>
    <dbReference type="NCBI Taxonomy" id="1635171"/>
    <lineage>
        <taxon>Bacteria</taxon>
        <taxon>Pseudomonadati</taxon>
        <taxon>Pseudomonadota</taxon>
        <taxon>Gammaproteobacteria</taxon>
        <taxon>Oceanospirillales</taxon>
        <taxon>Balneatrichaceae</taxon>
        <taxon>Pokkaliibacter</taxon>
    </lineage>
</organism>
<dbReference type="Gene3D" id="3.40.50.150">
    <property type="entry name" value="Vaccinia Virus protein VP39"/>
    <property type="match status" value="1"/>
</dbReference>
<dbReference type="CDD" id="cd02440">
    <property type="entry name" value="AdoMet_MTases"/>
    <property type="match status" value="1"/>
</dbReference>
<keyword evidence="2" id="KW-1185">Reference proteome</keyword>
<reference evidence="1 2" key="1">
    <citation type="submission" date="2015-03" db="EMBL/GenBank/DDBJ databases">
        <authorList>
            <person name="Krishnan R."/>
            <person name="Midha S."/>
            <person name="Patil P.B."/>
            <person name="Rameshkumar N."/>
        </authorList>
    </citation>
    <scope>NUCLEOTIDE SEQUENCE [LARGE SCALE GENOMIC DNA]</scope>
    <source>
        <strain evidence="1 2">L1E11</strain>
    </source>
</reference>
<evidence type="ECO:0008006" key="3">
    <source>
        <dbReference type="Google" id="ProtNLM"/>
    </source>
</evidence>
<dbReference type="Proteomes" id="UP000248090">
    <property type="component" value="Unassembled WGS sequence"/>
</dbReference>
<dbReference type="InterPro" id="IPR029063">
    <property type="entry name" value="SAM-dependent_MTases_sf"/>
</dbReference>